<dbReference type="SUPFAM" id="SSF55781">
    <property type="entry name" value="GAF domain-like"/>
    <property type="match status" value="1"/>
</dbReference>
<dbReference type="InterPro" id="IPR014757">
    <property type="entry name" value="Tscrpt_reg_IclR_C"/>
</dbReference>
<evidence type="ECO:0000313" key="6">
    <source>
        <dbReference type="EMBL" id="MET4577042.1"/>
    </source>
</evidence>
<keyword evidence="7" id="KW-1185">Reference proteome</keyword>
<dbReference type="InterPro" id="IPR029016">
    <property type="entry name" value="GAF-like_dom_sf"/>
</dbReference>
<evidence type="ECO:0000313" key="7">
    <source>
        <dbReference type="Proteomes" id="UP001549320"/>
    </source>
</evidence>
<accession>A0ABV2Q7Z4</accession>
<reference evidence="6 7" key="1">
    <citation type="submission" date="2024-06" db="EMBL/GenBank/DDBJ databases">
        <title>Sorghum-associated microbial communities from plants grown in Nebraska, USA.</title>
        <authorList>
            <person name="Schachtman D."/>
        </authorList>
    </citation>
    <scope>NUCLEOTIDE SEQUENCE [LARGE SCALE GENOMIC DNA]</scope>
    <source>
        <strain evidence="6 7">2709</strain>
    </source>
</reference>
<dbReference type="Gene3D" id="3.30.450.40">
    <property type="match status" value="1"/>
</dbReference>
<dbReference type="SMART" id="SM00346">
    <property type="entry name" value="HTH_ICLR"/>
    <property type="match status" value="1"/>
</dbReference>
<evidence type="ECO:0000259" key="5">
    <source>
        <dbReference type="PROSITE" id="PS51078"/>
    </source>
</evidence>
<dbReference type="Proteomes" id="UP001549320">
    <property type="component" value="Unassembled WGS sequence"/>
</dbReference>
<dbReference type="PROSITE" id="PS51078">
    <property type="entry name" value="ICLR_ED"/>
    <property type="match status" value="1"/>
</dbReference>
<dbReference type="PROSITE" id="PS51077">
    <property type="entry name" value="HTH_ICLR"/>
    <property type="match status" value="1"/>
</dbReference>
<name>A0ABV2Q7Z4_9BURK</name>
<evidence type="ECO:0000256" key="2">
    <source>
        <dbReference type="ARBA" id="ARBA00023125"/>
    </source>
</evidence>
<evidence type="ECO:0000256" key="1">
    <source>
        <dbReference type="ARBA" id="ARBA00023015"/>
    </source>
</evidence>
<comment type="caution">
    <text evidence="6">The sequence shown here is derived from an EMBL/GenBank/DDBJ whole genome shotgun (WGS) entry which is preliminary data.</text>
</comment>
<dbReference type="InterPro" id="IPR050707">
    <property type="entry name" value="HTH_MetabolicPath_Reg"/>
</dbReference>
<proteinExistence type="predicted"/>
<organism evidence="6 7">
    <name type="scientific">Ottowia thiooxydans</name>
    <dbReference type="NCBI Taxonomy" id="219182"/>
    <lineage>
        <taxon>Bacteria</taxon>
        <taxon>Pseudomonadati</taxon>
        <taxon>Pseudomonadota</taxon>
        <taxon>Betaproteobacteria</taxon>
        <taxon>Burkholderiales</taxon>
        <taxon>Comamonadaceae</taxon>
        <taxon>Ottowia</taxon>
    </lineage>
</organism>
<sequence length="272" mass="29554">METSTDPKAPAVLERQLLIMELLSQHPEGLVFSKMRESLGLPKATLHRLLSGLLHAGCLETDPPLNEADEGSSARRIYWLGPRIGRLLGAAASPNRLATLSQGILRELAEQFHETAFLSMLRGTKIESIMMMTPPRDWYGYVNPGHLMPPHAAASAKAILAFQPDDLVRQICTEPLPALTPRTLTTVEALRAELEKVRRTGIAWCMEEIDRGLIAVAAPVPLAQVGVILSVSLVGPTDRMKHTDKAAMTQALKTAASRLATLYAGQLSAENS</sequence>
<gene>
    <name evidence="6" type="ORF">ABIE13_002153</name>
</gene>
<evidence type="ECO:0000256" key="3">
    <source>
        <dbReference type="ARBA" id="ARBA00023163"/>
    </source>
</evidence>
<dbReference type="PANTHER" id="PTHR30136">
    <property type="entry name" value="HELIX-TURN-HELIX TRANSCRIPTIONAL REGULATOR, ICLR FAMILY"/>
    <property type="match status" value="1"/>
</dbReference>
<protein>
    <submittedName>
        <fullName evidence="6">DNA-binding IclR family transcriptional regulator</fullName>
    </submittedName>
</protein>
<dbReference type="GO" id="GO:0003677">
    <property type="term" value="F:DNA binding"/>
    <property type="evidence" value="ECO:0007669"/>
    <property type="project" value="UniProtKB-KW"/>
</dbReference>
<dbReference type="Pfam" id="PF09339">
    <property type="entry name" value="HTH_IclR"/>
    <property type="match status" value="1"/>
</dbReference>
<dbReference type="Gene3D" id="1.10.10.10">
    <property type="entry name" value="Winged helix-like DNA-binding domain superfamily/Winged helix DNA-binding domain"/>
    <property type="match status" value="1"/>
</dbReference>
<evidence type="ECO:0000259" key="4">
    <source>
        <dbReference type="PROSITE" id="PS51077"/>
    </source>
</evidence>
<dbReference type="InterPro" id="IPR036390">
    <property type="entry name" value="WH_DNA-bd_sf"/>
</dbReference>
<keyword evidence="3" id="KW-0804">Transcription</keyword>
<dbReference type="EMBL" id="JBEPSH010000004">
    <property type="protein sequence ID" value="MET4577042.1"/>
    <property type="molecule type" value="Genomic_DNA"/>
</dbReference>
<keyword evidence="1" id="KW-0805">Transcription regulation</keyword>
<dbReference type="InterPro" id="IPR036388">
    <property type="entry name" value="WH-like_DNA-bd_sf"/>
</dbReference>
<feature type="domain" description="HTH iclR-type" evidence="4">
    <location>
        <begin position="10"/>
        <end position="82"/>
    </location>
</feature>
<keyword evidence="2 6" id="KW-0238">DNA-binding</keyword>
<dbReference type="RefSeq" id="WP_354443099.1">
    <property type="nucleotide sequence ID" value="NZ_JBEPSH010000004.1"/>
</dbReference>
<dbReference type="Pfam" id="PF01614">
    <property type="entry name" value="IclR_C"/>
    <property type="match status" value="1"/>
</dbReference>
<dbReference type="SUPFAM" id="SSF46785">
    <property type="entry name" value="Winged helix' DNA-binding domain"/>
    <property type="match status" value="1"/>
</dbReference>
<dbReference type="InterPro" id="IPR005471">
    <property type="entry name" value="Tscrpt_reg_IclR_N"/>
</dbReference>
<feature type="domain" description="IclR-ED" evidence="5">
    <location>
        <begin position="83"/>
        <end position="265"/>
    </location>
</feature>
<dbReference type="PANTHER" id="PTHR30136:SF35">
    <property type="entry name" value="HTH-TYPE TRANSCRIPTIONAL REGULATOR RV1719"/>
    <property type="match status" value="1"/>
</dbReference>